<organism evidence="3 4">
    <name type="scientific">Latimeria chalumnae</name>
    <name type="common">Coelacanth</name>
    <dbReference type="NCBI Taxonomy" id="7897"/>
    <lineage>
        <taxon>Eukaryota</taxon>
        <taxon>Metazoa</taxon>
        <taxon>Chordata</taxon>
        <taxon>Craniata</taxon>
        <taxon>Vertebrata</taxon>
        <taxon>Euteleostomi</taxon>
        <taxon>Coelacanthiformes</taxon>
        <taxon>Coelacanthidae</taxon>
        <taxon>Latimeria</taxon>
    </lineage>
</organism>
<dbReference type="GO" id="GO:0003723">
    <property type="term" value="F:RNA binding"/>
    <property type="evidence" value="ECO:0007669"/>
    <property type="project" value="UniProtKB-KW"/>
</dbReference>
<dbReference type="InterPro" id="IPR051186">
    <property type="entry name" value="RRM_HNRPC/RALY_subfam"/>
</dbReference>
<dbReference type="Bgee" id="ENSLACG00000005953">
    <property type="expression patterns" value="Expressed in muscle tissue and 6 other cell types or tissues"/>
</dbReference>
<dbReference type="OMA" id="DRAYDYQ"/>
<feature type="compositionally biased region" description="Basic and acidic residues" evidence="2">
    <location>
        <begin position="1"/>
        <end position="32"/>
    </location>
</feature>
<gene>
    <name evidence="3" type="primary">LOC102347182</name>
</gene>
<dbReference type="HOGENOM" id="CLU_079090_2_0_1"/>
<keyword evidence="4" id="KW-1185">Reference proteome</keyword>
<dbReference type="GeneTree" id="ENSGT00940000156907"/>
<evidence type="ECO:0000256" key="2">
    <source>
        <dbReference type="SAM" id="MobiDB-lite"/>
    </source>
</evidence>
<evidence type="ECO:0000313" key="4">
    <source>
        <dbReference type="Proteomes" id="UP000008672"/>
    </source>
</evidence>
<dbReference type="RefSeq" id="XP_006001228.1">
    <property type="nucleotide sequence ID" value="XM_006001166.3"/>
</dbReference>
<dbReference type="EMBL" id="AFYH01118219">
    <property type="status" value="NOT_ANNOTATED_CDS"/>
    <property type="molecule type" value="Genomic_DNA"/>
</dbReference>
<dbReference type="EMBL" id="AFYH01118223">
    <property type="status" value="NOT_ANNOTATED_CDS"/>
    <property type="molecule type" value="Genomic_DNA"/>
</dbReference>
<dbReference type="EMBL" id="AFYH01118222">
    <property type="status" value="NOT_ANNOTATED_CDS"/>
    <property type="molecule type" value="Genomic_DNA"/>
</dbReference>
<dbReference type="PANTHER" id="PTHR13968:SF26">
    <property type="entry name" value="RRM DOMAIN-CONTAINING PROTEIN"/>
    <property type="match status" value="1"/>
</dbReference>
<dbReference type="KEGG" id="lcm:102347182"/>
<proteinExistence type="predicted"/>
<feature type="compositionally biased region" description="Acidic residues" evidence="2">
    <location>
        <begin position="162"/>
        <end position="181"/>
    </location>
</feature>
<dbReference type="EMBL" id="AFYH01118226">
    <property type="status" value="NOT_ANNOTATED_CDS"/>
    <property type="molecule type" value="Genomic_DNA"/>
</dbReference>
<dbReference type="EMBL" id="AFYH01118221">
    <property type="status" value="NOT_ANNOTATED_CDS"/>
    <property type="molecule type" value="Genomic_DNA"/>
</dbReference>
<feature type="region of interest" description="Disordered" evidence="2">
    <location>
        <begin position="1"/>
        <end position="101"/>
    </location>
</feature>
<feature type="compositionally biased region" description="Polar residues" evidence="2">
    <location>
        <begin position="33"/>
        <end position="43"/>
    </location>
</feature>
<dbReference type="EMBL" id="AFYH01118220">
    <property type="status" value="NOT_ANNOTATED_CDS"/>
    <property type="molecule type" value="Genomic_DNA"/>
</dbReference>
<name>H3AAP1_LATCH</name>
<dbReference type="OrthoDB" id="9042265at2759"/>
<dbReference type="Proteomes" id="UP000008672">
    <property type="component" value="Unassembled WGS sequence"/>
</dbReference>
<dbReference type="RefSeq" id="XP_064414540.1">
    <property type="nucleotide sequence ID" value="XM_064558470.1"/>
</dbReference>
<evidence type="ECO:0008006" key="5">
    <source>
        <dbReference type="Google" id="ProtNLM"/>
    </source>
</evidence>
<dbReference type="PANTHER" id="PTHR13968">
    <property type="entry name" value="HETEROGENEOUS NUCLEAR RIBONUCLEOPROTEIN"/>
    <property type="match status" value="1"/>
</dbReference>
<dbReference type="GeneID" id="102347182"/>
<reference evidence="3" key="3">
    <citation type="submission" date="2025-09" db="UniProtKB">
        <authorList>
            <consortium name="Ensembl"/>
        </authorList>
    </citation>
    <scope>IDENTIFICATION</scope>
</reference>
<dbReference type="STRING" id="7897.ENSLACP00000006712"/>
<dbReference type="Ensembl" id="ENSLACT00000006766.1">
    <property type="protein sequence ID" value="ENSLACP00000006712.1"/>
    <property type="gene ID" value="ENSLACG00000005953.1"/>
</dbReference>
<dbReference type="EMBL" id="AFYH01118217">
    <property type="status" value="NOT_ANNOTATED_CDS"/>
    <property type="molecule type" value="Genomic_DNA"/>
</dbReference>
<dbReference type="EMBL" id="AFYH01118224">
    <property type="status" value="NOT_ANNOTATED_CDS"/>
    <property type="molecule type" value="Genomic_DNA"/>
</dbReference>
<feature type="region of interest" description="Disordered" evidence="2">
    <location>
        <begin position="115"/>
        <end position="194"/>
    </location>
</feature>
<evidence type="ECO:0000256" key="1">
    <source>
        <dbReference type="ARBA" id="ARBA00022884"/>
    </source>
</evidence>
<keyword evidence="1" id="KW-0694">RNA-binding</keyword>
<dbReference type="EMBL" id="AFYH01118225">
    <property type="status" value="NOT_ANNOTATED_CDS"/>
    <property type="molecule type" value="Genomic_DNA"/>
</dbReference>
<sequence length="194" mass="21933">MTLYKNEHHSQRHINMDGESKPSRPRPGEKRSATNLYGSSFDSDGNYYRDDSCVRIYDNPRVLHPTRPAPPVKAPRITDEAAKRSKGSVSGSKPKSKADDLQTIKKELTQIKTQIDGLLESLDMMERKRKTQTGTRKESEERTAQSPENSAARDHEDRTEKEEGETEGEDTLENNTDDSDTEMNNQISEGEGSY</sequence>
<evidence type="ECO:0000313" key="3">
    <source>
        <dbReference type="Ensembl" id="ENSLACP00000006712.1"/>
    </source>
</evidence>
<feature type="compositionally biased region" description="Basic and acidic residues" evidence="2">
    <location>
        <begin position="151"/>
        <end position="161"/>
    </location>
</feature>
<accession>H3AAP1</accession>
<protein>
    <recommendedName>
        <fullName evidence="5">RNA-binding Raly-like protein</fullName>
    </recommendedName>
</protein>
<dbReference type="EMBL" id="AFYH01118218">
    <property type="status" value="NOT_ANNOTATED_CDS"/>
    <property type="molecule type" value="Genomic_DNA"/>
</dbReference>
<dbReference type="eggNOG" id="KOG0118">
    <property type="taxonomic scope" value="Eukaryota"/>
</dbReference>
<reference evidence="3" key="2">
    <citation type="submission" date="2025-08" db="UniProtKB">
        <authorList>
            <consortium name="Ensembl"/>
        </authorList>
    </citation>
    <scope>IDENTIFICATION</scope>
</reference>
<dbReference type="GO" id="GO:0005634">
    <property type="term" value="C:nucleus"/>
    <property type="evidence" value="ECO:0007669"/>
    <property type="project" value="TreeGrafter"/>
</dbReference>
<reference evidence="4" key="1">
    <citation type="submission" date="2011-08" db="EMBL/GenBank/DDBJ databases">
        <title>The draft genome of Latimeria chalumnae.</title>
        <authorList>
            <person name="Di Palma F."/>
            <person name="Alfoldi J."/>
            <person name="Johnson J."/>
            <person name="Berlin A."/>
            <person name="Gnerre S."/>
            <person name="Jaffe D."/>
            <person name="MacCallum I."/>
            <person name="Young S."/>
            <person name="Walker B.J."/>
            <person name="Lander E."/>
            <person name="Lindblad-Toh K."/>
        </authorList>
    </citation>
    <scope>NUCLEOTIDE SEQUENCE [LARGE SCALE GENOMIC DNA]</scope>
    <source>
        <strain evidence="4">Wild caught</strain>
    </source>
</reference>
<dbReference type="InParanoid" id="H3AAP1"/>
<dbReference type="AlphaFoldDB" id="H3AAP1"/>